<reference evidence="1" key="1">
    <citation type="submission" date="2021-05" db="EMBL/GenBank/DDBJ databases">
        <authorList>
            <person name="Alioto T."/>
            <person name="Alioto T."/>
            <person name="Gomez Garrido J."/>
        </authorList>
    </citation>
    <scope>NUCLEOTIDE SEQUENCE</scope>
</reference>
<dbReference type="EMBL" id="HBUE01285973">
    <property type="protein sequence ID" value="CAG6571440.1"/>
    <property type="molecule type" value="Transcribed_RNA"/>
</dbReference>
<accession>A0A8D8E484</accession>
<proteinExistence type="predicted"/>
<organism evidence="1">
    <name type="scientific">Culex pipiens</name>
    <name type="common">House mosquito</name>
    <dbReference type="NCBI Taxonomy" id="7175"/>
    <lineage>
        <taxon>Eukaryota</taxon>
        <taxon>Metazoa</taxon>
        <taxon>Ecdysozoa</taxon>
        <taxon>Arthropoda</taxon>
        <taxon>Hexapoda</taxon>
        <taxon>Insecta</taxon>
        <taxon>Pterygota</taxon>
        <taxon>Neoptera</taxon>
        <taxon>Endopterygota</taxon>
        <taxon>Diptera</taxon>
        <taxon>Nematocera</taxon>
        <taxon>Culicoidea</taxon>
        <taxon>Culicidae</taxon>
        <taxon>Culicinae</taxon>
        <taxon>Culicini</taxon>
        <taxon>Culex</taxon>
        <taxon>Culex</taxon>
    </lineage>
</organism>
<name>A0A8D8E484_CULPI</name>
<protein>
    <submittedName>
        <fullName evidence="1">(northern house mosquito) hypothetical protein</fullName>
    </submittedName>
</protein>
<sequence>MMTTSPTFKSRFVTMHRPYWSSCFSSRQLAICGIFGLGSWLNSTFAANSSFNSPCSPTSLSNCRQSCSRLSTKCIRFSGYGFSRANRMLSSAAWYSLSAKQTADRLPYASARAAELASAKAMLLL</sequence>
<evidence type="ECO:0000313" key="1">
    <source>
        <dbReference type="EMBL" id="CAG6519880.1"/>
    </source>
</evidence>
<dbReference type="AlphaFoldDB" id="A0A8D8E484"/>
<dbReference type="EMBL" id="HBUE01180373">
    <property type="protein sequence ID" value="CAG6519880.1"/>
    <property type="molecule type" value="Transcribed_RNA"/>
</dbReference>